<feature type="region of interest" description="Disordered" evidence="1">
    <location>
        <begin position="1"/>
        <end position="21"/>
    </location>
</feature>
<name>A0A7D6V9W3_9NOCA</name>
<dbReference type="EMBL" id="CP059399">
    <property type="protein sequence ID" value="QLY31332.1"/>
    <property type="molecule type" value="Genomic_DNA"/>
</dbReference>
<organism evidence="3 4">
    <name type="scientific">Nocardia huaxiensis</name>
    <dbReference type="NCBI Taxonomy" id="2755382"/>
    <lineage>
        <taxon>Bacteria</taxon>
        <taxon>Bacillati</taxon>
        <taxon>Actinomycetota</taxon>
        <taxon>Actinomycetes</taxon>
        <taxon>Mycobacteriales</taxon>
        <taxon>Nocardiaceae</taxon>
        <taxon>Nocardia</taxon>
    </lineage>
</organism>
<dbReference type="KEGG" id="nhu:H0264_02920"/>
<evidence type="ECO:0000313" key="3">
    <source>
        <dbReference type="EMBL" id="QLY31332.1"/>
    </source>
</evidence>
<evidence type="ECO:0000313" key="4">
    <source>
        <dbReference type="Proteomes" id="UP000515512"/>
    </source>
</evidence>
<sequence length="395" mass="42797">MGGVNDPEQYPGWGNTWNPAQQPYEPMPKGYVPAAYMAAEQGFPALPPIPAIEHPTAVYVAGPDTAQRMIAVTVREGRRNRGVWLTLAVVTVAPTALLALGVGFWALLFPAFVTAPFAAGLLFPGMAERGARAGLGNLLAPGAVLATRFGGDTMEIHQSDRRLSIAFRSVHEIIVHDDAVLVRGAGLSTALPRELFPDWAVQLIRGGSRRGHTEQRAGQPPAALPDLPEIPPLTQPGAVVTADAGTAERLNAANSRRVTRDFALVIAFPTVPVLLLLALGQHWALLIAFAVLLAIGAGELLRRRSATDRKRLEELLRYAAPGRRIAVRFGPEAFDLQSATFHLRFTYTDIRAIHTYDGAVLVHGPRDVVAVPRELFTESAIDYLRSRIPKPDRKK</sequence>
<dbReference type="AlphaFoldDB" id="A0A7D6V9W3"/>
<protein>
    <recommendedName>
        <fullName evidence="5">YcxB-like protein domain-containing protein</fullName>
    </recommendedName>
</protein>
<keyword evidence="2" id="KW-1133">Transmembrane helix</keyword>
<keyword evidence="2" id="KW-0812">Transmembrane</keyword>
<reference evidence="3 4" key="1">
    <citation type="submission" date="2020-07" db="EMBL/GenBank/DDBJ databases">
        <authorList>
            <person name="Zhuang K."/>
            <person name="Ran Y."/>
        </authorList>
    </citation>
    <scope>NUCLEOTIDE SEQUENCE [LARGE SCALE GENOMIC DNA]</scope>
    <source>
        <strain evidence="3 4">WCH-YHL-001</strain>
    </source>
</reference>
<evidence type="ECO:0000256" key="2">
    <source>
        <dbReference type="SAM" id="Phobius"/>
    </source>
</evidence>
<proteinExistence type="predicted"/>
<keyword evidence="4" id="KW-1185">Reference proteome</keyword>
<feature type="transmembrane region" description="Helical" evidence="2">
    <location>
        <begin position="82"/>
        <end position="99"/>
    </location>
</feature>
<accession>A0A7D6V9W3</accession>
<dbReference type="RefSeq" id="WP_181582528.1">
    <property type="nucleotide sequence ID" value="NZ_CP059399.1"/>
</dbReference>
<evidence type="ECO:0000256" key="1">
    <source>
        <dbReference type="SAM" id="MobiDB-lite"/>
    </source>
</evidence>
<dbReference type="Proteomes" id="UP000515512">
    <property type="component" value="Chromosome"/>
</dbReference>
<gene>
    <name evidence="3" type="ORF">H0264_02920</name>
</gene>
<keyword evidence="2" id="KW-0472">Membrane</keyword>
<feature type="transmembrane region" description="Helical" evidence="2">
    <location>
        <begin position="283"/>
        <end position="301"/>
    </location>
</feature>
<feature type="transmembrane region" description="Helical" evidence="2">
    <location>
        <begin position="105"/>
        <end position="123"/>
    </location>
</feature>
<feature type="transmembrane region" description="Helical" evidence="2">
    <location>
        <begin position="258"/>
        <end position="277"/>
    </location>
</feature>
<evidence type="ECO:0008006" key="5">
    <source>
        <dbReference type="Google" id="ProtNLM"/>
    </source>
</evidence>